<evidence type="ECO:0000256" key="1">
    <source>
        <dbReference type="ARBA" id="ARBA00022729"/>
    </source>
</evidence>
<feature type="compositionally biased region" description="Basic residues" evidence="2">
    <location>
        <begin position="71"/>
        <end position="81"/>
    </location>
</feature>
<dbReference type="AlphaFoldDB" id="A0A2P4XLD1"/>
<dbReference type="OrthoDB" id="103858at2759"/>
<feature type="domain" description="CBM1" evidence="4">
    <location>
        <begin position="175"/>
        <end position="195"/>
    </location>
</feature>
<name>A0A2P4XLD1_9STRA</name>
<protein>
    <recommendedName>
        <fullName evidence="4">CBM1 domain-containing protein</fullName>
    </recommendedName>
</protein>
<organism evidence="5 6">
    <name type="scientific">Phytophthora palmivora</name>
    <dbReference type="NCBI Taxonomy" id="4796"/>
    <lineage>
        <taxon>Eukaryota</taxon>
        <taxon>Sar</taxon>
        <taxon>Stramenopiles</taxon>
        <taxon>Oomycota</taxon>
        <taxon>Peronosporomycetes</taxon>
        <taxon>Peronosporales</taxon>
        <taxon>Peronosporaceae</taxon>
        <taxon>Phytophthora</taxon>
    </lineage>
</organism>
<dbReference type="GO" id="GO:0005975">
    <property type="term" value="P:carbohydrate metabolic process"/>
    <property type="evidence" value="ECO:0007669"/>
    <property type="project" value="InterPro"/>
</dbReference>
<evidence type="ECO:0000256" key="3">
    <source>
        <dbReference type="SAM" id="SignalP"/>
    </source>
</evidence>
<evidence type="ECO:0000313" key="6">
    <source>
        <dbReference type="Proteomes" id="UP000237271"/>
    </source>
</evidence>
<feature type="region of interest" description="Disordered" evidence="2">
    <location>
        <begin position="138"/>
        <end position="164"/>
    </location>
</feature>
<proteinExistence type="predicted"/>
<feature type="compositionally biased region" description="Acidic residues" evidence="2">
    <location>
        <begin position="139"/>
        <end position="152"/>
    </location>
</feature>
<dbReference type="Pfam" id="PF00734">
    <property type="entry name" value="CBM_1"/>
    <property type="match status" value="2"/>
</dbReference>
<dbReference type="Proteomes" id="UP000237271">
    <property type="component" value="Unassembled WGS sequence"/>
</dbReference>
<keyword evidence="6" id="KW-1185">Reference proteome</keyword>
<evidence type="ECO:0000259" key="4">
    <source>
        <dbReference type="Pfam" id="PF00734"/>
    </source>
</evidence>
<feature type="chain" id="PRO_5015199996" description="CBM1 domain-containing protein" evidence="3">
    <location>
        <begin position="17"/>
        <end position="211"/>
    </location>
</feature>
<dbReference type="EMBL" id="NCKW01009641">
    <property type="protein sequence ID" value="POM66363.1"/>
    <property type="molecule type" value="Genomic_DNA"/>
</dbReference>
<dbReference type="GO" id="GO:0030248">
    <property type="term" value="F:cellulose binding"/>
    <property type="evidence" value="ECO:0007669"/>
    <property type="project" value="InterPro"/>
</dbReference>
<sequence length="211" mass="23485">MKTFFLVATIVASVSAVGQSSLHLRIHGKGGACTITNESQCDGQNWTGSTCCADSNYECRWSDDGQNVKRCQKKKGKGQHHKATEEDSEDDDNDSFSLADALGLDSEDYDDWSDYDDYSAISDSSSVGDFINWFGSDSSDYDDSEESEESSDDDTKHHHQKRPTKGWCTITNESQCDGQNWTGSTCCADPNYECRWSDDGQNVKRCQKKRG</sequence>
<feature type="signal peptide" evidence="3">
    <location>
        <begin position="1"/>
        <end position="16"/>
    </location>
</feature>
<evidence type="ECO:0000256" key="2">
    <source>
        <dbReference type="SAM" id="MobiDB-lite"/>
    </source>
</evidence>
<dbReference type="InterPro" id="IPR000254">
    <property type="entry name" value="CBD"/>
</dbReference>
<keyword evidence="1 3" id="KW-0732">Signal</keyword>
<reference evidence="5 6" key="1">
    <citation type="journal article" date="2017" name="Genome Biol. Evol.">
        <title>Phytophthora megakarya and P. palmivora, closely related causal agents of cacao black pod rot, underwent increases in genome sizes and gene numbers by different mechanisms.</title>
        <authorList>
            <person name="Ali S.S."/>
            <person name="Shao J."/>
            <person name="Lary D.J."/>
            <person name="Kronmiller B."/>
            <person name="Shen D."/>
            <person name="Strem M.D."/>
            <person name="Amoako-Attah I."/>
            <person name="Akrofi A.Y."/>
            <person name="Begoude B.A."/>
            <person name="Ten Hoopen G.M."/>
            <person name="Coulibaly K."/>
            <person name="Kebe B.I."/>
            <person name="Melnick R.L."/>
            <person name="Guiltinan M.J."/>
            <person name="Tyler B.M."/>
            <person name="Meinhardt L.W."/>
            <person name="Bailey B.A."/>
        </authorList>
    </citation>
    <scope>NUCLEOTIDE SEQUENCE [LARGE SCALE GENOMIC DNA]</scope>
    <source>
        <strain evidence="6">sbr112.9</strain>
    </source>
</reference>
<accession>A0A2P4XLD1</accession>
<gene>
    <name evidence="5" type="ORF">PHPALM_17784</name>
</gene>
<feature type="domain" description="CBM1" evidence="4">
    <location>
        <begin position="40"/>
        <end position="61"/>
    </location>
</feature>
<evidence type="ECO:0000313" key="5">
    <source>
        <dbReference type="EMBL" id="POM66363.1"/>
    </source>
</evidence>
<dbReference type="GO" id="GO:0005576">
    <property type="term" value="C:extracellular region"/>
    <property type="evidence" value="ECO:0007669"/>
    <property type="project" value="InterPro"/>
</dbReference>
<feature type="region of interest" description="Disordered" evidence="2">
    <location>
        <begin position="71"/>
        <end position="96"/>
    </location>
</feature>
<comment type="caution">
    <text evidence="5">The sequence shown here is derived from an EMBL/GenBank/DDBJ whole genome shotgun (WGS) entry which is preliminary data.</text>
</comment>